<dbReference type="GeneID" id="8779573"/>
<dbReference type="PaxDb" id="589924-Ferp_2040"/>
<accession>D3S0B2</accession>
<dbReference type="HOGENOM" id="CLU_2581244_0_0_2"/>
<dbReference type="Proteomes" id="UP000002613">
    <property type="component" value="Chromosome"/>
</dbReference>
<name>D3S0B2_FERPA</name>
<gene>
    <name evidence="1" type="ordered locus">Ferp_2040</name>
</gene>
<dbReference type="STRING" id="589924.Ferp_2040"/>
<evidence type="ECO:0000313" key="2">
    <source>
        <dbReference type="Proteomes" id="UP000002613"/>
    </source>
</evidence>
<sequence>MRREETGEEAEEIVQEDYPVREVVLKAGINEDGGGVEISVRFDGEEPEKVIEAVEKLLNLIEAKFNGRHLRKREKEREVV</sequence>
<reference evidence="1 2" key="2">
    <citation type="journal article" date="2011" name="Stand. Genomic Sci.">
        <title>Complete genome sequence of Ferroglobus placidus AEDII12DO.</title>
        <authorList>
            <person name="Anderson I."/>
            <person name="Risso C."/>
            <person name="Holmes D."/>
            <person name="Lucas S."/>
            <person name="Copeland A."/>
            <person name="Lapidus A."/>
            <person name="Cheng J.F."/>
            <person name="Bruce D."/>
            <person name="Goodwin L."/>
            <person name="Pitluck S."/>
            <person name="Saunders E."/>
            <person name="Brettin T."/>
            <person name="Detter J.C."/>
            <person name="Han C."/>
            <person name="Tapia R."/>
            <person name="Larimer F."/>
            <person name="Land M."/>
            <person name="Hauser L."/>
            <person name="Woyke T."/>
            <person name="Lovley D."/>
            <person name="Kyrpides N."/>
            <person name="Ivanova N."/>
        </authorList>
    </citation>
    <scope>NUCLEOTIDE SEQUENCE [LARGE SCALE GENOMIC DNA]</scope>
    <source>
        <strain evidence="2">DSM 10642 / AEDII12DO</strain>
    </source>
</reference>
<evidence type="ECO:0000313" key="1">
    <source>
        <dbReference type="EMBL" id="ADC66175.1"/>
    </source>
</evidence>
<proteinExistence type="predicted"/>
<reference evidence="2" key="1">
    <citation type="submission" date="2010-02" db="EMBL/GenBank/DDBJ databases">
        <title>Complete sequence of Ferroglobus placidus DSM 10642.</title>
        <authorList>
            <consortium name="US DOE Joint Genome Institute"/>
            <person name="Lucas S."/>
            <person name="Copeland A."/>
            <person name="Lapidus A."/>
            <person name="Cheng J.-F."/>
            <person name="Bruce D."/>
            <person name="Goodwin L."/>
            <person name="Pitluck S."/>
            <person name="Saunders E."/>
            <person name="Brettin T."/>
            <person name="Detter J.C."/>
            <person name="Han C."/>
            <person name="Tapia R."/>
            <person name="Larimer F."/>
            <person name="Land M."/>
            <person name="Hauser L."/>
            <person name="Kyrpides N."/>
            <person name="Ivanova N."/>
            <person name="Holmes D."/>
            <person name="Lovley D."/>
            <person name="Kyrpides N."/>
            <person name="Anderson I.J."/>
            <person name="Woyke T."/>
        </authorList>
    </citation>
    <scope>NUCLEOTIDE SEQUENCE [LARGE SCALE GENOMIC DNA]</scope>
    <source>
        <strain evidence="2">DSM 10642 / AEDII12DO</strain>
    </source>
</reference>
<dbReference type="EMBL" id="CP001899">
    <property type="protein sequence ID" value="ADC66175.1"/>
    <property type="molecule type" value="Genomic_DNA"/>
</dbReference>
<keyword evidence="2" id="KW-1185">Reference proteome</keyword>
<dbReference type="KEGG" id="fpl:Ferp_2040"/>
<dbReference type="AlphaFoldDB" id="D3S0B2"/>
<organism evidence="1 2">
    <name type="scientific">Ferroglobus placidus (strain DSM 10642 / AEDII12DO)</name>
    <dbReference type="NCBI Taxonomy" id="589924"/>
    <lineage>
        <taxon>Archaea</taxon>
        <taxon>Methanobacteriati</taxon>
        <taxon>Methanobacteriota</taxon>
        <taxon>Archaeoglobi</taxon>
        <taxon>Archaeoglobales</taxon>
        <taxon>Archaeoglobaceae</taxon>
        <taxon>Ferroglobus</taxon>
    </lineage>
</organism>
<protein>
    <submittedName>
        <fullName evidence="1">Uncharacterized protein</fullName>
    </submittedName>
</protein>
<dbReference type="RefSeq" id="WP_012966514.1">
    <property type="nucleotide sequence ID" value="NC_013849.1"/>
</dbReference>